<dbReference type="InterPro" id="IPR029060">
    <property type="entry name" value="PIN-like_dom_sf"/>
</dbReference>
<dbReference type="GO" id="GO:0005634">
    <property type="term" value="C:nucleus"/>
    <property type="evidence" value="ECO:0007669"/>
    <property type="project" value="TreeGrafter"/>
</dbReference>
<dbReference type="PANTHER" id="PTHR16161:SF0">
    <property type="entry name" value="TRANSCRIPTIONAL PROTEIN SWT1"/>
    <property type="match status" value="1"/>
</dbReference>
<evidence type="ECO:0000259" key="4">
    <source>
        <dbReference type="SMART" id="SM00670"/>
    </source>
</evidence>
<evidence type="ECO:0000256" key="3">
    <source>
        <dbReference type="SAM" id="MobiDB-lite"/>
    </source>
</evidence>
<reference evidence="5 6" key="1">
    <citation type="journal article" date="2023" name="Mol. Biol. Evol.">
        <title>Genomics of Secondarily Temperate Adaptation in the Only Non-Antarctic Icefish.</title>
        <authorList>
            <person name="Rivera-Colon A.G."/>
            <person name="Rayamajhi N."/>
            <person name="Minhas B.F."/>
            <person name="Madrigal G."/>
            <person name="Bilyk K.T."/>
            <person name="Yoon V."/>
            <person name="Hune M."/>
            <person name="Gregory S."/>
            <person name="Cheng C.H.C."/>
            <person name="Catchen J.M."/>
        </authorList>
    </citation>
    <scope>NUCLEOTIDE SEQUENCE [LARGE SCALE GENOMIC DNA]</scope>
    <source>
        <tissue evidence="5">White muscle</tissue>
    </source>
</reference>
<evidence type="ECO:0000256" key="2">
    <source>
        <dbReference type="ARBA" id="ARBA00074620"/>
    </source>
</evidence>
<organism evidence="5 6">
    <name type="scientific">Champsocephalus gunnari</name>
    <name type="common">Mackerel icefish</name>
    <dbReference type="NCBI Taxonomy" id="52237"/>
    <lineage>
        <taxon>Eukaryota</taxon>
        <taxon>Metazoa</taxon>
        <taxon>Chordata</taxon>
        <taxon>Craniata</taxon>
        <taxon>Vertebrata</taxon>
        <taxon>Euteleostomi</taxon>
        <taxon>Actinopterygii</taxon>
        <taxon>Neopterygii</taxon>
        <taxon>Teleostei</taxon>
        <taxon>Neoteleostei</taxon>
        <taxon>Acanthomorphata</taxon>
        <taxon>Eupercaria</taxon>
        <taxon>Perciformes</taxon>
        <taxon>Notothenioidei</taxon>
        <taxon>Channichthyidae</taxon>
        <taxon>Champsocephalus</taxon>
    </lineage>
</organism>
<feature type="compositionally biased region" description="Basic residues" evidence="3">
    <location>
        <begin position="14"/>
        <end position="26"/>
    </location>
</feature>
<dbReference type="InterPro" id="IPR052626">
    <property type="entry name" value="SWT1_Regulator"/>
</dbReference>
<proteinExistence type="inferred from homology"/>
<comment type="similarity">
    <text evidence="1">Belongs to the SWT1 family.</text>
</comment>
<sequence length="659" mass="74577">MVQGPIVWGGNGATRKRNRRRRKRRNSGGCFGNRLGFGPWIYRFGRMSKKAKKRRRRGLSSSSEEDEKESKKQDLTKNNKSSRGKPDLKNQERFETKPGKKTAASSSKSEEKTVQQAPVPPDVTPSVSSEGQDEGPPLAEQLPNTFHTVPVPWYDQMQVVEELHLARSQKRLEVNVMQSYGDLTCMDIDPPEEGGADTHCKQPNQQYLILVLDTNILLSHLDYIKKIRMNGLRDLGFPIVLIPWVVLQELDSLKRGRGLSGSVAHLATPAISYIYNCLKSRAPFLWGQSMQQASESNNGLNAENNDDRVLQCCLQYQSLYPECAHILCTNDKNLCKENDNKREDERPVWDPSSVSELEQCLLDVLSDVLEVEMKAAFEDIWLDIVYIKPPWTLLDVLKCFKKHWIAVFGNIVPRRKQQTVSTLINFFNSGGTSHCRDASALLRDAKELVKAFGKRSRCVSAAISRMDNIFNKRQPQWESPAIDVVMNEDDEYHDDDDDDEEAEQPTPAPFSHQEVWALFEHLWSYVFQMSWEVFKALGFDPNSMQSTQPGGGPAPPQDVVDCLHNLCCIVSQLLQIFSSVLSSAPRLEEVQMLLSILHANKIVNLDSRLTAKDFLDCLVQQDNREKLSNGGNQLLGVKEVLDRCVGVTCQHINFNTSRA</sequence>
<accession>A0AAN8DWE6</accession>
<dbReference type="PANTHER" id="PTHR16161">
    <property type="entry name" value="TRANSCRIPTIONAL PROTEIN SWT1"/>
    <property type="match status" value="1"/>
</dbReference>
<name>A0AAN8DWE6_CHAGU</name>
<dbReference type="SMART" id="SM00670">
    <property type="entry name" value="PINc"/>
    <property type="match status" value="1"/>
</dbReference>
<evidence type="ECO:0000313" key="6">
    <source>
        <dbReference type="Proteomes" id="UP001331515"/>
    </source>
</evidence>
<feature type="region of interest" description="Disordered" evidence="3">
    <location>
        <begin position="1"/>
        <end position="32"/>
    </location>
</feature>
<dbReference type="EMBL" id="JAURVH010001516">
    <property type="protein sequence ID" value="KAK5930566.1"/>
    <property type="molecule type" value="Genomic_DNA"/>
</dbReference>
<comment type="caution">
    <text evidence="5">The sequence shown here is derived from an EMBL/GenBank/DDBJ whole genome shotgun (WGS) entry which is preliminary data.</text>
</comment>
<dbReference type="Proteomes" id="UP001331515">
    <property type="component" value="Unassembled WGS sequence"/>
</dbReference>
<dbReference type="SUPFAM" id="SSF88723">
    <property type="entry name" value="PIN domain-like"/>
    <property type="match status" value="1"/>
</dbReference>
<evidence type="ECO:0000256" key="1">
    <source>
        <dbReference type="ARBA" id="ARBA00060839"/>
    </source>
</evidence>
<dbReference type="Gene3D" id="3.40.50.1010">
    <property type="entry name" value="5'-nuclease"/>
    <property type="match status" value="1"/>
</dbReference>
<protein>
    <recommendedName>
        <fullName evidence="2">Transcriptional protein SWT1</fullName>
    </recommendedName>
</protein>
<dbReference type="FunFam" id="3.40.50.1010:FF:000012">
    <property type="entry name" value="SWT1, RNA endoribonuclease homolog"/>
    <property type="match status" value="1"/>
</dbReference>
<feature type="region of interest" description="Disordered" evidence="3">
    <location>
        <begin position="48"/>
        <end position="144"/>
    </location>
</feature>
<dbReference type="AlphaFoldDB" id="A0AAN8DWE6"/>
<feature type="compositionally biased region" description="Basic and acidic residues" evidence="3">
    <location>
        <begin position="84"/>
        <end position="98"/>
    </location>
</feature>
<dbReference type="Pfam" id="PF13638">
    <property type="entry name" value="PIN_4"/>
    <property type="match status" value="1"/>
</dbReference>
<feature type="compositionally biased region" description="Basic residues" evidence="3">
    <location>
        <begin position="48"/>
        <end position="58"/>
    </location>
</feature>
<dbReference type="InterPro" id="IPR002716">
    <property type="entry name" value="PIN_dom"/>
</dbReference>
<feature type="domain" description="PIN" evidence="4">
    <location>
        <begin position="208"/>
        <end position="336"/>
    </location>
</feature>
<evidence type="ECO:0000313" key="5">
    <source>
        <dbReference type="EMBL" id="KAK5930566.1"/>
    </source>
</evidence>
<keyword evidence="6" id="KW-1185">Reference proteome</keyword>
<dbReference type="CDD" id="cd18727">
    <property type="entry name" value="PIN_Swt1-like"/>
    <property type="match status" value="1"/>
</dbReference>
<feature type="compositionally biased region" description="Basic and acidic residues" evidence="3">
    <location>
        <begin position="68"/>
        <end position="77"/>
    </location>
</feature>
<gene>
    <name evidence="5" type="ORF">CgunFtcFv8_026789</name>
</gene>